<gene>
    <name evidence="9" type="ORF">FCC1311_068032</name>
</gene>
<dbReference type="InterPro" id="IPR007148">
    <property type="entry name" value="SSU_processome_Utp12"/>
</dbReference>
<keyword evidence="3 6" id="KW-0853">WD repeat</keyword>
<feature type="repeat" description="WD" evidence="6">
    <location>
        <begin position="142"/>
        <end position="183"/>
    </location>
</feature>
<feature type="compositionally biased region" description="Acidic residues" evidence="7">
    <location>
        <begin position="228"/>
        <end position="242"/>
    </location>
</feature>
<keyword evidence="5" id="KW-0539">Nucleus</keyword>
<dbReference type="SUPFAM" id="SSF50998">
    <property type="entry name" value="Quinoprotein alcohol dehydrogenase-like"/>
    <property type="match status" value="2"/>
</dbReference>
<dbReference type="PANTHER" id="PTHR19858">
    <property type="entry name" value="WD40 REPEAT PROTEIN"/>
    <property type="match status" value="1"/>
</dbReference>
<protein>
    <submittedName>
        <fullName evidence="9">Guanine nucleotide-binding protein subunit beta-1</fullName>
    </submittedName>
</protein>
<evidence type="ECO:0000313" key="10">
    <source>
        <dbReference type="Proteomes" id="UP000241890"/>
    </source>
</evidence>
<evidence type="ECO:0000313" key="9">
    <source>
        <dbReference type="EMBL" id="GBG30583.1"/>
    </source>
</evidence>
<accession>A0A2R5GPN5</accession>
<evidence type="ECO:0000256" key="6">
    <source>
        <dbReference type="PROSITE-ProRule" id="PRU00221"/>
    </source>
</evidence>
<dbReference type="PROSITE" id="PS50082">
    <property type="entry name" value="WD_REPEATS_2"/>
    <property type="match status" value="4"/>
</dbReference>
<name>A0A2R5GPN5_9STRA</name>
<dbReference type="GO" id="GO:0000028">
    <property type="term" value="P:ribosomal small subunit assembly"/>
    <property type="evidence" value="ECO:0007669"/>
    <property type="project" value="TreeGrafter"/>
</dbReference>
<dbReference type="InterPro" id="IPR011047">
    <property type="entry name" value="Quinoprotein_ADH-like_sf"/>
</dbReference>
<dbReference type="Proteomes" id="UP000241890">
    <property type="component" value="Unassembled WGS sequence"/>
</dbReference>
<feature type="repeat" description="WD" evidence="6">
    <location>
        <begin position="492"/>
        <end position="524"/>
    </location>
</feature>
<dbReference type="GO" id="GO:0000462">
    <property type="term" value="P:maturation of SSU-rRNA from tricistronic rRNA transcript (SSU-rRNA, 5.8S rRNA, LSU-rRNA)"/>
    <property type="evidence" value="ECO:0007669"/>
    <property type="project" value="TreeGrafter"/>
</dbReference>
<feature type="repeat" description="WD" evidence="6">
    <location>
        <begin position="363"/>
        <end position="404"/>
    </location>
</feature>
<reference evidence="9 10" key="1">
    <citation type="submission" date="2017-12" db="EMBL/GenBank/DDBJ databases">
        <title>Sequencing, de novo assembly and annotation of complete genome of a new Thraustochytrid species, strain FCC1311.</title>
        <authorList>
            <person name="Sedici K."/>
            <person name="Godart F."/>
            <person name="Aiese Cigliano R."/>
            <person name="Sanseverino W."/>
            <person name="Barakat M."/>
            <person name="Ortet P."/>
            <person name="Marechal E."/>
            <person name="Cagnac O."/>
            <person name="Amato A."/>
        </authorList>
    </citation>
    <scope>NUCLEOTIDE SEQUENCE [LARGE SCALE GENOMIC DNA]</scope>
</reference>
<dbReference type="InterPro" id="IPR027145">
    <property type="entry name" value="PWP2"/>
</dbReference>
<dbReference type="InParanoid" id="A0A2R5GPN5"/>
<comment type="caution">
    <text evidence="9">The sequence shown here is derived from an EMBL/GenBank/DDBJ whole genome shotgun (WGS) entry which is preliminary data.</text>
</comment>
<evidence type="ECO:0000256" key="4">
    <source>
        <dbReference type="ARBA" id="ARBA00022737"/>
    </source>
</evidence>
<dbReference type="Pfam" id="PF04003">
    <property type="entry name" value="Utp12"/>
    <property type="match status" value="1"/>
</dbReference>
<evidence type="ECO:0000256" key="2">
    <source>
        <dbReference type="ARBA" id="ARBA00010226"/>
    </source>
</evidence>
<comment type="similarity">
    <text evidence="2">Belongs to the WD repeat PWP2 family.</text>
</comment>
<dbReference type="EMBL" id="BEYU01000078">
    <property type="protein sequence ID" value="GBG30583.1"/>
    <property type="molecule type" value="Genomic_DNA"/>
</dbReference>
<keyword evidence="10" id="KW-1185">Reference proteome</keyword>
<dbReference type="PANTHER" id="PTHR19858:SF0">
    <property type="entry name" value="PERIODIC TRYPTOPHAN PROTEIN 2 HOMOLOG"/>
    <property type="match status" value="1"/>
</dbReference>
<evidence type="ECO:0000259" key="8">
    <source>
        <dbReference type="Pfam" id="PF04003"/>
    </source>
</evidence>
<dbReference type="Pfam" id="PF00400">
    <property type="entry name" value="WD40"/>
    <property type="match status" value="4"/>
</dbReference>
<dbReference type="OrthoDB" id="3142434at2759"/>
<keyword evidence="4" id="KW-0677">Repeat</keyword>
<dbReference type="PROSITE" id="PS50294">
    <property type="entry name" value="WD_REPEATS_REGION"/>
    <property type="match status" value="3"/>
</dbReference>
<dbReference type="GO" id="GO:0032040">
    <property type="term" value="C:small-subunit processome"/>
    <property type="evidence" value="ECO:0007669"/>
    <property type="project" value="TreeGrafter"/>
</dbReference>
<feature type="repeat" description="WD" evidence="6">
    <location>
        <begin position="405"/>
        <end position="447"/>
    </location>
</feature>
<evidence type="ECO:0000256" key="7">
    <source>
        <dbReference type="SAM" id="MobiDB-lite"/>
    </source>
</evidence>
<organism evidence="9 10">
    <name type="scientific">Hondaea fermentalgiana</name>
    <dbReference type="NCBI Taxonomy" id="2315210"/>
    <lineage>
        <taxon>Eukaryota</taxon>
        <taxon>Sar</taxon>
        <taxon>Stramenopiles</taxon>
        <taxon>Bigyra</taxon>
        <taxon>Labyrinthulomycetes</taxon>
        <taxon>Thraustochytrida</taxon>
        <taxon>Thraustochytriidae</taxon>
        <taxon>Hondaea</taxon>
    </lineage>
</organism>
<dbReference type="AlphaFoldDB" id="A0A2R5GPN5"/>
<dbReference type="FunCoup" id="A0A2R5GPN5">
    <property type="interactions" value="176"/>
</dbReference>
<sequence>MKFNYRFKDLLGVSYSNGNVIFDDETGNMLLSGVGNRVRLFDLVNNAAETLPFELRRNVRCMCLSHDNRLLVVVDTEGRGLLVNFASRKVLHRFNMKGKVRVMAFSPDNKHLAVAVGRHVQVWAAPGGVQKEFSPLVLHRTYTGHHDAVISLSWSPSGRYLVTGSKDMSARVYSLVTEKDFVVVTLTGHKERVVGCFFAEDELIYTLSKDGALIVWRWEWAPLAESNGSDDEAASDGDEEEDKVANGGGKLAKDDAGESDPPLSIKLGEWQREARHFIQRDHARVHCAVLQRSKGLLVVGFDNGVFSLFEMPDATHLQSLSVSQHELRSAAVNSTGEWLALASAQLGQVLVWEWQSETYVLKQQGHFYDLNVAAYSPDGQLVATGGDDAKVKLWSTTSGFCFVTFSEHEAPVTALSFVGDAGNAVVSASLDGSVRAFDLVRYRNFRTMVTPTPTQLTCLAVDGQGEIVCAGAMDPPDIYVWSLQTGRLLDVLSGHEGPVSALAFSPSKPLIASTSWDRTLRFWEPYSGTAPTETKEVGSNGLCVAFRPDGKEVCVGALSGQLLFWDVESGYQKTSIAGAKDISGGRRAHDRTTSKNATHNKHFSSVCYTADGSCIIAGGRSKFVCIYQVEQRVLLKKYQLSHNRSLDGILDKLDSRKLTEAGNSDTLDLSDASDSEGEDMAARAKALPGASRGDLGKRITKPEIRCKCVQFSPNGQEWAAATTEGLMIYALDNAMLFDPFQLEEDVTPDRVREVALKGDHGRAFTMALHLGEDDLITELYRAIPTESLDLVARGLPVVYVSRVLALIAHEISSTPNLQHHLAWARALLTVHQDRLRDQSKLFMSSFRALQKAITSQNKDLAKLCDENMYTLSFLSSAKRQHSSAALFSLVPAQEDDADAKKRPKHG</sequence>
<feature type="region of interest" description="Disordered" evidence="7">
    <location>
        <begin position="226"/>
        <end position="263"/>
    </location>
</feature>
<dbReference type="GO" id="GO:0034388">
    <property type="term" value="C:Pwp2p-containing subcomplex of 90S preribosome"/>
    <property type="evidence" value="ECO:0007669"/>
    <property type="project" value="TreeGrafter"/>
</dbReference>
<evidence type="ECO:0000256" key="5">
    <source>
        <dbReference type="ARBA" id="ARBA00023242"/>
    </source>
</evidence>
<proteinExistence type="inferred from homology"/>
<dbReference type="Gene3D" id="2.130.10.10">
    <property type="entry name" value="YVTN repeat-like/Quinoprotein amine dehydrogenase"/>
    <property type="match status" value="3"/>
</dbReference>
<dbReference type="InterPro" id="IPR015943">
    <property type="entry name" value="WD40/YVTN_repeat-like_dom_sf"/>
</dbReference>
<dbReference type="CDD" id="cd00200">
    <property type="entry name" value="WD40"/>
    <property type="match status" value="1"/>
</dbReference>
<dbReference type="InterPro" id="IPR001680">
    <property type="entry name" value="WD40_rpt"/>
</dbReference>
<feature type="domain" description="Small-subunit processome Utp12" evidence="8">
    <location>
        <begin position="772"/>
        <end position="875"/>
    </location>
</feature>
<dbReference type="SMART" id="SM00320">
    <property type="entry name" value="WD40"/>
    <property type="match status" value="12"/>
</dbReference>
<comment type="subcellular location">
    <subcellularLocation>
        <location evidence="1">Nucleus</location>
        <location evidence="1">Nucleolus</location>
    </subcellularLocation>
</comment>
<evidence type="ECO:0000256" key="1">
    <source>
        <dbReference type="ARBA" id="ARBA00004604"/>
    </source>
</evidence>
<evidence type="ECO:0000256" key="3">
    <source>
        <dbReference type="ARBA" id="ARBA00022574"/>
    </source>
</evidence>